<keyword evidence="3" id="KW-1185">Reference proteome</keyword>
<dbReference type="Proteomes" id="UP001589738">
    <property type="component" value="Unassembled WGS sequence"/>
</dbReference>
<accession>A0ABV6KVK7</accession>
<sequence length="188" mass="20901">MRGKKRFGLIIVILGFFIFGIDNSKVLASEVSTTNEIQEHVVDFDLTTNEPQESTYYNENGEEVTITIEPIQSTQQKSNKEGMVSALSTCYFPFGTSSYKVKATTPYMGISYYIDVYVPSNVNYSKITKVYSSDYWIIGGTLNNIKLTRTDKVSTFSADVYWLGGMGGANVYLKGTLSGNVLTTSSRM</sequence>
<dbReference type="EMBL" id="JBHLUU010000119">
    <property type="protein sequence ID" value="MFC0477318.1"/>
    <property type="molecule type" value="Genomic_DNA"/>
</dbReference>
<proteinExistence type="predicted"/>
<dbReference type="RefSeq" id="WP_377058835.1">
    <property type="nucleotide sequence ID" value="NZ_JBHLUU010000119.1"/>
</dbReference>
<protein>
    <submittedName>
        <fullName evidence="2">DUF5626 family protein</fullName>
    </submittedName>
</protein>
<gene>
    <name evidence="2" type="ORF">ACFFHF_19155</name>
</gene>
<dbReference type="Pfam" id="PF18540">
    <property type="entry name" value="DUF5626"/>
    <property type="match status" value="1"/>
</dbReference>
<feature type="domain" description="DUF5626" evidence="1">
    <location>
        <begin position="45"/>
        <end position="184"/>
    </location>
</feature>
<organism evidence="2 3">
    <name type="scientific">Robertmurraya beringensis</name>
    <dbReference type="NCBI Taxonomy" id="641660"/>
    <lineage>
        <taxon>Bacteria</taxon>
        <taxon>Bacillati</taxon>
        <taxon>Bacillota</taxon>
        <taxon>Bacilli</taxon>
        <taxon>Bacillales</taxon>
        <taxon>Bacillaceae</taxon>
        <taxon>Robertmurraya</taxon>
    </lineage>
</organism>
<dbReference type="InterPro" id="IPR040491">
    <property type="entry name" value="DUF5626"/>
</dbReference>
<name>A0ABV6KVK7_9BACI</name>
<evidence type="ECO:0000313" key="2">
    <source>
        <dbReference type="EMBL" id="MFC0477318.1"/>
    </source>
</evidence>
<dbReference type="Gene3D" id="2.60.40.3860">
    <property type="match status" value="1"/>
</dbReference>
<evidence type="ECO:0000313" key="3">
    <source>
        <dbReference type="Proteomes" id="UP001589738"/>
    </source>
</evidence>
<comment type="caution">
    <text evidence="2">The sequence shown here is derived from an EMBL/GenBank/DDBJ whole genome shotgun (WGS) entry which is preliminary data.</text>
</comment>
<reference evidence="2 3" key="1">
    <citation type="submission" date="2024-09" db="EMBL/GenBank/DDBJ databases">
        <authorList>
            <person name="Sun Q."/>
            <person name="Mori K."/>
        </authorList>
    </citation>
    <scope>NUCLEOTIDE SEQUENCE [LARGE SCALE GENOMIC DNA]</scope>
    <source>
        <strain evidence="2 3">CGMCC 1.9126</strain>
    </source>
</reference>
<evidence type="ECO:0000259" key="1">
    <source>
        <dbReference type="Pfam" id="PF18540"/>
    </source>
</evidence>